<dbReference type="AlphaFoldDB" id="A0A7X4RSY1"/>
<proteinExistence type="predicted"/>
<gene>
    <name evidence="3" type="ORF">F9817_00280</name>
</gene>
<organism evidence="3 4">
    <name type="scientific">Vibrio eleionomae</name>
    <dbReference type="NCBI Taxonomy" id="2653505"/>
    <lineage>
        <taxon>Bacteria</taxon>
        <taxon>Pseudomonadati</taxon>
        <taxon>Pseudomonadota</taxon>
        <taxon>Gammaproteobacteria</taxon>
        <taxon>Vibrionales</taxon>
        <taxon>Vibrionaceae</taxon>
        <taxon>Vibrio</taxon>
    </lineage>
</organism>
<dbReference type="PANTHER" id="PTHR42824">
    <property type="entry name" value="GLUTAMINE AMIDOTRANSFERASE"/>
    <property type="match status" value="1"/>
</dbReference>
<evidence type="ECO:0000259" key="2">
    <source>
        <dbReference type="PROSITE" id="PS51278"/>
    </source>
</evidence>
<evidence type="ECO:0000256" key="1">
    <source>
        <dbReference type="ARBA" id="ARBA00022962"/>
    </source>
</evidence>
<evidence type="ECO:0000313" key="4">
    <source>
        <dbReference type="Proteomes" id="UP000462621"/>
    </source>
</evidence>
<dbReference type="InterPro" id="IPR026869">
    <property type="entry name" value="EgtC-like"/>
</dbReference>
<keyword evidence="1 3" id="KW-0315">Glutamine amidotransferase</keyword>
<dbReference type="PANTHER" id="PTHR42824:SF1">
    <property type="entry name" value="GLUTAMINE AMIDOTRANSFERASE YAFJ-RELATED"/>
    <property type="match status" value="1"/>
</dbReference>
<accession>A0A7X4RSY1</accession>
<protein>
    <submittedName>
        <fullName evidence="3">Class II glutamine amidotransferase</fullName>
    </submittedName>
</protein>
<dbReference type="CDD" id="cd01908">
    <property type="entry name" value="YafJ"/>
    <property type="match status" value="1"/>
</dbReference>
<dbReference type="Gene3D" id="3.60.20.10">
    <property type="entry name" value="Glutamine Phosphoribosylpyrophosphate, subunit 1, domain 1"/>
    <property type="match status" value="1"/>
</dbReference>
<sequence>MCELLGMSANVPTDICFSFTGLIQRGGRTGPHRDGWGITFYEGKGFRTFKDPAPSCQSKIAQLVQSYPIKSRAVISHIRQANRGGVSLENTHPFTRELWGRYWTFAHNGQLTDYQDLPTGNHRPVGQTDSEKSFCWLLEQMERRFPETPKDMVDVFRYVAALCDQLKEKGVFNMLLSDGEYLMTYCTNHLYWITRQAPFGNATLLDEDVEVNFQEETTPEDVVSVIATQPLTGNENWQRMKPGEYGLFHFGKRIATNMDDLKDVPFAAPKPGNQAPTELLE</sequence>
<keyword evidence="3" id="KW-0808">Transferase</keyword>
<dbReference type="SUPFAM" id="SSF56235">
    <property type="entry name" value="N-terminal nucleophile aminohydrolases (Ntn hydrolases)"/>
    <property type="match status" value="1"/>
</dbReference>
<feature type="domain" description="Glutamine amidotransferase type-2" evidence="2">
    <location>
        <begin position="2"/>
        <end position="251"/>
    </location>
</feature>
<dbReference type="PROSITE" id="PS51278">
    <property type="entry name" value="GATASE_TYPE_2"/>
    <property type="match status" value="1"/>
</dbReference>
<comment type="caution">
    <text evidence="3">The sequence shown here is derived from an EMBL/GenBank/DDBJ whole genome shotgun (WGS) entry which is preliminary data.</text>
</comment>
<dbReference type="RefSeq" id="WP_161152955.1">
    <property type="nucleotide sequence ID" value="NZ_WEKT01000001.1"/>
</dbReference>
<reference evidence="3 4" key="1">
    <citation type="submission" date="2019-10" db="EMBL/GenBank/DDBJ databases">
        <title>Vibrio sp. nov. isolated from a shrimp pond.</title>
        <authorList>
            <person name="Gomez-Gil B."/>
            <person name="Enciso-Ibarra J."/>
            <person name="Enciso-Ibarra K."/>
            <person name="Bolan-Mejia C."/>
        </authorList>
    </citation>
    <scope>NUCLEOTIDE SEQUENCE [LARGE SCALE GENOMIC DNA]</scope>
    <source>
        <strain evidence="3 4">CAIM 722</strain>
    </source>
</reference>
<dbReference type="GO" id="GO:0016740">
    <property type="term" value="F:transferase activity"/>
    <property type="evidence" value="ECO:0007669"/>
    <property type="project" value="UniProtKB-KW"/>
</dbReference>
<dbReference type="EMBL" id="WEKT01000001">
    <property type="protein sequence ID" value="MZI91642.1"/>
    <property type="molecule type" value="Genomic_DNA"/>
</dbReference>
<evidence type="ECO:0000313" key="3">
    <source>
        <dbReference type="EMBL" id="MZI91642.1"/>
    </source>
</evidence>
<dbReference type="InterPro" id="IPR029055">
    <property type="entry name" value="Ntn_hydrolases_N"/>
</dbReference>
<name>A0A7X4RSY1_9VIBR</name>
<dbReference type="Proteomes" id="UP000462621">
    <property type="component" value="Unassembled WGS sequence"/>
</dbReference>
<dbReference type="Pfam" id="PF13230">
    <property type="entry name" value="GATase_4"/>
    <property type="match status" value="1"/>
</dbReference>
<keyword evidence="4" id="KW-1185">Reference proteome</keyword>
<dbReference type="InterPro" id="IPR017932">
    <property type="entry name" value="GATase_2_dom"/>
</dbReference>